<dbReference type="RefSeq" id="WP_313868502.1">
    <property type="nucleotide sequence ID" value="NZ_CP132507.1"/>
</dbReference>
<dbReference type="InterPro" id="IPR051396">
    <property type="entry name" value="Bact_Antivir_Def_Nuclease"/>
</dbReference>
<dbReference type="Gene3D" id="3.40.50.300">
    <property type="entry name" value="P-loop containing nucleotide triphosphate hydrolases"/>
    <property type="match status" value="1"/>
</dbReference>
<dbReference type="GO" id="GO:0005524">
    <property type="term" value="F:ATP binding"/>
    <property type="evidence" value="ECO:0007669"/>
    <property type="project" value="UniProtKB-KW"/>
</dbReference>
<accession>A0ABZ0B1K3</accession>
<dbReference type="Proteomes" id="UP001302257">
    <property type="component" value="Chromosome"/>
</dbReference>
<evidence type="ECO:0000313" key="3">
    <source>
        <dbReference type="Proteomes" id="UP001302257"/>
    </source>
</evidence>
<reference evidence="2 3" key="1">
    <citation type="submission" date="2023-08" db="EMBL/GenBank/DDBJ databases">
        <title>Rhodoferax potami sp. nov. and Rhodoferax mekongensis sp. nov., isolated from the Mekong River in Thailand.</title>
        <authorList>
            <person name="Kitikhun S."/>
            <person name="Charoenyingcharoen P."/>
            <person name="Siriarchawattana P."/>
            <person name="Likhitrattanapisal S."/>
            <person name="Nilsakha T."/>
            <person name="Chanpet A."/>
            <person name="Rattanawaree P."/>
            <person name="Ingsriswang S."/>
        </authorList>
    </citation>
    <scope>NUCLEOTIDE SEQUENCE [LARGE SCALE GENOMIC DNA]</scope>
    <source>
        <strain evidence="2 3">TBRC 17307</strain>
    </source>
</reference>
<dbReference type="InterPro" id="IPR041685">
    <property type="entry name" value="AAA_GajA/Old/RecF-like"/>
</dbReference>
<gene>
    <name evidence="2" type="ORF">RAN89_04860</name>
</gene>
<name>A0ABZ0B1K3_9BURK</name>
<organism evidence="2 3">
    <name type="scientific">Rhodoferax mekongensis</name>
    <dbReference type="NCBI Taxonomy" id="3068341"/>
    <lineage>
        <taxon>Bacteria</taxon>
        <taxon>Pseudomonadati</taxon>
        <taxon>Pseudomonadota</taxon>
        <taxon>Betaproteobacteria</taxon>
        <taxon>Burkholderiales</taxon>
        <taxon>Comamonadaceae</taxon>
        <taxon>Rhodoferax</taxon>
    </lineage>
</organism>
<keyword evidence="2" id="KW-0067">ATP-binding</keyword>
<evidence type="ECO:0000313" key="2">
    <source>
        <dbReference type="EMBL" id="WNO05766.1"/>
    </source>
</evidence>
<keyword evidence="3" id="KW-1185">Reference proteome</keyword>
<dbReference type="PANTHER" id="PTHR43581">
    <property type="entry name" value="ATP/GTP PHOSPHATASE"/>
    <property type="match status" value="1"/>
</dbReference>
<dbReference type="SUPFAM" id="SSF52540">
    <property type="entry name" value="P-loop containing nucleoside triphosphate hydrolases"/>
    <property type="match status" value="1"/>
</dbReference>
<dbReference type="InterPro" id="IPR027417">
    <property type="entry name" value="P-loop_NTPase"/>
</dbReference>
<proteinExistence type="predicted"/>
<sequence>MKLRRIEIENFRGFAHPVEIDVDDFTALIGRNDIGKSSVLSALTIFLEGDGVKIDSDDGAINGDKTQVRISCEFDGYPGSIVLDDQFETSLASERLLTGANRLRITKIFDCSKSKIAPEVFIEADEHPVDQNGESLIPLTLAELKKRAVEYGVALEVGEATVKAKIRQAIANRSAALTPKSVRIPVSKNDSKTLWDQLIRVLPICALFVSDRASSEKDKEAQTPMGIAVEAALNEIQDKLDDISLIIETRVQDVANRTLAKLQEMNPELAGQLQASLREKPKWKDLFKYTLNSDQGVPIDKRGSGVRRLVLLNFFRAEAERRALNEGGRPIIYAIEEPETAQHPDHQKILVKALIEIASKGGQVILTTHAPGLAGELPTPSLRFLDAAEDGRRVIRSVATEDANNLFVFIAERLGMLPDNQVRVLICVEGANDVRFLKAVSCTLSETDASIPDLSRDPRFVFVPMKGGNLIDVVNLHIFKNFRKPEFHIYDQDEGQTYADQAAEVNARGDGSKAVQTKKRYMESYVHADALDRTKGVKLVIDDSIDYTPQLAGLLGVKKAEAKAILSCEVAPAMSVEEIDEADGTGEIRSWLIEISAMAA</sequence>
<evidence type="ECO:0000259" key="1">
    <source>
        <dbReference type="Pfam" id="PF13175"/>
    </source>
</evidence>
<dbReference type="PANTHER" id="PTHR43581:SF4">
    <property type="entry name" value="ATP_GTP PHOSPHATASE"/>
    <property type="match status" value="1"/>
</dbReference>
<protein>
    <submittedName>
        <fullName evidence="2">ATP-binding protein</fullName>
    </submittedName>
</protein>
<keyword evidence="2" id="KW-0547">Nucleotide-binding</keyword>
<dbReference type="EMBL" id="CP132507">
    <property type="protein sequence ID" value="WNO05766.1"/>
    <property type="molecule type" value="Genomic_DNA"/>
</dbReference>
<feature type="domain" description="Endonuclease GajA/Old nuclease/RecF-like AAA" evidence="1">
    <location>
        <begin position="1"/>
        <end position="374"/>
    </location>
</feature>
<dbReference type="Pfam" id="PF13175">
    <property type="entry name" value="AAA_15"/>
    <property type="match status" value="1"/>
</dbReference>